<sequence length="31" mass="3578">MNRKSEMSTMSYDDFLFCAIISSWRSLVVCG</sequence>
<organism evidence="1">
    <name type="scientific">Rhizophora mucronata</name>
    <name type="common">Asiatic mangrove</name>
    <dbReference type="NCBI Taxonomy" id="61149"/>
    <lineage>
        <taxon>Eukaryota</taxon>
        <taxon>Viridiplantae</taxon>
        <taxon>Streptophyta</taxon>
        <taxon>Embryophyta</taxon>
        <taxon>Tracheophyta</taxon>
        <taxon>Spermatophyta</taxon>
        <taxon>Magnoliopsida</taxon>
        <taxon>eudicotyledons</taxon>
        <taxon>Gunneridae</taxon>
        <taxon>Pentapetalae</taxon>
        <taxon>rosids</taxon>
        <taxon>fabids</taxon>
        <taxon>Malpighiales</taxon>
        <taxon>Rhizophoraceae</taxon>
        <taxon>Rhizophora</taxon>
    </lineage>
</organism>
<name>A0A2P2NNC5_RHIMU</name>
<accession>A0A2P2NNC5</accession>
<protein>
    <submittedName>
        <fullName evidence="1">Uncharacterized protein</fullName>
    </submittedName>
</protein>
<dbReference type="AlphaFoldDB" id="A0A2P2NNC5"/>
<evidence type="ECO:0000313" key="1">
    <source>
        <dbReference type="EMBL" id="MBX44009.1"/>
    </source>
</evidence>
<proteinExistence type="predicted"/>
<reference evidence="1" key="1">
    <citation type="submission" date="2018-02" db="EMBL/GenBank/DDBJ databases">
        <title>Rhizophora mucronata_Transcriptome.</title>
        <authorList>
            <person name="Meera S.P."/>
            <person name="Sreeshan A."/>
            <person name="Augustine A."/>
        </authorList>
    </citation>
    <scope>NUCLEOTIDE SEQUENCE</scope>
    <source>
        <tissue evidence="1">Leaf</tissue>
    </source>
</reference>
<dbReference type="EMBL" id="GGEC01063525">
    <property type="protein sequence ID" value="MBX44009.1"/>
    <property type="molecule type" value="Transcribed_RNA"/>
</dbReference>